<dbReference type="AlphaFoldDB" id="A0A2J6X4U5"/>
<reference evidence="1 2" key="1">
    <citation type="submission" date="2018-01" db="EMBL/GenBank/DDBJ databases">
        <title>Metagenomic assembled genomes from two thermal pools in the Uzon Caldera, Kamchatka, Russia.</title>
        <authorList>
            <person name="Wilkins L."/>
            <person name="Ettinger C."/>
        </authorList>
    </citation>
    <scope>NUCLEOTIDE SEQUENCE [LARGE SCALE GENOMIC DNA]</scope>
    <source>
        <strain evidence="1">ARK-10</strain>
    </source>
</reference>
<evidence type="ECO:0000313" key="2">
    <source>
        <dbReference type="Proteomes" id="UP000236910"/>
    </source>
</evidence>
<gene>
    <name evidence="1" type="ORF">C0175_05500</name>
</gene>
<sequence length="65" mass="7965">MQDSEIYMKLLKEVIDNKYRLIQVLIEEGQKLYKLNPTVYNPFYAADFIYKVQEYLLNKEKENRE</sequence>
<dbReference type="EMBL" id="PNIX01000317">
    <property type="protein sequence ID" value="PMP81419.1"/>
    <property type="molecule type" value="Genomic_DNA"/>
</dbReference>
<evidence type="ECO:0000313" key="1">
    <source>
        <dbReference type="EMBL" id="PMP81419.1"/>
    </source>
</evidence>
<accession>A0A2J6X4U5</accession>
<dbReference type="Proteomes" id="UP000236910">
    <property type="component" value="Unassembled WGS sequence"/>
</dbReference>
<comment type="caution">
    <text evidence="1">The sequence shown here is derived from an EMBL/GenBank/DDBJ whole genome shotgun (WGS) entry which is preliminary data.</text>
</comment>
<name>A0A2J6X4U5_9BACT</name>
<proteinExistence type="predicted"/>
<organism evidence="1 2">
    <name type="scientific">Caldisericum exile</name>
    <dbReference type="NCBI Taxonomy" id="693075"/>
    <lineage>
        <taxon>Bacteria</taxon>
        <taxon>Pseudomonadati</taxon>
        <taxon>Caldisericota/Cryosericota group</taxon>
        <taxon>Caldisericota</taxon>
        <taxon>Caldisericia</taxon>
        <taxon>Caldisericales</taxon>
        <taxon>Caldisericaceae</taxon>
        <taxon>Caldisericum</taxon>
    </lineage>
</organism>
<dbReference type="RefSeq" id="WP_424586385.1">
    <property type="nucleotide sequence ID" value="NZ_JBNARP010000005.1"/>
</dbReference>
<protein>
    <submittedName>
        <fullName evidence="1">Uncharacterized protein</fullName>
    </submittedName>
</protein>